<evidence type="ECO:0000313" key="2">
    <source>
        <dbReference type="Proteomes" id="UP000593562"/>
    </source>
</evidence>
<dbReference type="AlphaFoldDB" id="A0A7J7C7R1"/>
<reference evidence="1 2" key="1">
    <citation type="journal article" date="2020" name="Nat. Commun.">
        <title>Genome of Tripterygium wilfordii and identification of cytochrome P450 involved in triptolide biosynthesis.</title>
        <authorList>
            <person name="Tu L."/>
            <person name="Su P."/>
            <person name="Zhang Z."/>
            <person name="Gao L."/>
            <person name="Wang J."/>
            <person name="Hu T."/>
            <person name="Zhou J."/>
            <person name="Zhang Y."/>
            <person name="Zhao Y."/>
            <person name="Liu Y."/>
            <person name="Song Y."/>
            <person name="Tong Y."/>
            <person name="Lu Y."/>
            <person name="Yang J."/>
            <person name="Xu C."/>
            <person name="Jia M."/>
            <person name="Peters R.J."/>
            <person name="Huang L."/>
            <person name="Gao W."/>
        </authorList>
    </citation>
    <scope>NUCLEOTIDE SEQUENCE [LARGE SCALE GENOMIC DNA]</scope>
    <source>
        <strain evidence="2">cv. XIE 37</strain>
        <tissue evidence="1">Leaf</tissue>
    </source>
</reference>
<evidence type="ECO:0000313" key="1">
    <source>
        <dbReference type="EMBL" id="KAF5729877.1"/>
    </source>
</evidence>
<organism evidence="1 2">
    <name type="scientific">Tripterygium wilfordii</name>
    <name type="common">Thunder God vine</name>
    <dbReference type="NCBI Taxonomy" id="458696"/>
    <lineage>
        <taxon>Eukaryota</taxon>
        <taxon>Viridiplantae</taxon>
        <taxon>Streptophyta</taxon>
        <taxon>Embryophyta</taxon>
        <taxon>Tracheophyta</taxon>
        <taxon>Spermatophyta</taxon>
        <taxon>Magnoliopsida</taxon>
        <taxon>eudicotyledons</taxon>
        <taxon>Gunneridae</taxon>
        <taxon>Pentapetalae</taxon>
        <taxon>rosids</taxon>
        <taxon>fabids</taxon>
        <taxon>Celastrales</taxon>
        <taxon>Celastraceae</taxon>
        <taxon>Tripterygium</taxon>
    </lineage>
</organism>
<sequence>MVSKSNVSFHEVKLMTKPRGQGETVYHDDAIQHRRRFVSATRDFPIGCGPVGKFPSPALKGLAQSELHASAYELDSDEELMVSGKGLAYDSDSDSDESVISVDEKAGHKLTAKAQGSAYDSKPEFVVCCGEKGGLELTAKVESTGENLQKARNTSELQAGFLPKVYPLPRKISATRFFPPGCGTYTTKSY</sequence>
<dbReference type="InParanoid" id="A0A7J7C7R1"/>
<keyword evidence="2" id="KW-1185">Reference proteome</keyword>
<proteinExistence type="predicted"/>
<accession>A0A7J7C7R1</accession>
<name>A0A7J7C7R1_TRIWF</name>
<dbReference type="Proteomes" id="UP000593562">
    <property type="component" value="Unassembled WGS sequence"/>
</dbReference>
<comment type="caution">
    <text evidence="1">The sequence shown here is derived from an EMBL/GenBank/DDBJ whole genome shotgun (WGS) entry which is preliminary data.</text>
</comment>
<gene>
    <name evidence="1" type="ORF">HS088_TW20G00243</name>
</gene>
<protein>
    <submittedName>
        <fullName evidence="1">Uncharacterized protein</fullName>
    </submittedName>
</protein>
<dbReference type="EMBL" id="JAAARO010000020">
    <property type="protein sequence ID" value="KAF5729877.1"/>
    <property type="molecule type" value="Genomic_DNA"/>
</dbReference>